<protein>
    <submittedName>
        <fullName evidence="2">Cell division protein FtsK</fullName>
    </submittedName>
</protein>
<dbReference type="RefSeq" id="WP_167830502.1">
    <property type="nucleotide sequence ID" value="NZ_JAAVUM010000001.1"/>
</dbReference>
<evidence type="ECO:0000313" key="3">
    <source>
        <dbReference type="Proteomes" id="UP000587942"/>
    </source>
</evidence>
<keyword evidence="1" id="KW-0472">Membrane</keyword>
<gene>
    <name evidence="2" type="ORF">GWK17_00525</name>
</gene>
<dbReference type="Proteomes" id="UP000587942">
    <property type="component" value="Unassembled WGS sequence"/>
</dbReference>
<reference evidence="2 3" key="1">
    <citation type="submission" date="2020-03" db="EMBL/GenBank/DDBJ databases">
        <authorList>
            <person name="Sun Q."/>
        </authorList>
    </citation>
    <scope>NUCLEOTIDE SEQUENCE [LARGE SCALE GENOMIC DNA]</scope>
    <source>
        <strain evidence="2 3">KACC 21451</strain>
    </source>
</reference>
<feature type="transmembrane region" description="Helical" evidence="1">
    <location>
        <begin position="90"/>
        <end position="111"/>
    </location>
</feature>
<evidence type="ECO:0000313" key="2">
    <source>
        <dbReference type="EMBL" id="NKE03968.1"/>
    </source>
</evidence>
<keyword evidence="2" id="KW-0132">Cell division</keyword>
<dbReference type="GO" id="GO:0051301">
    <property type="term" value="P:cell division"/>
    <property type="evidence" value="ECO:0007669"/>
    <property type="project" value="UniProtKB-KW"/>
</dbReference>
<keyword evidence="2" id="KW-0131">Cell cycle</keyword>
<evidence type="ECO:0000256" key="1">
    <source>
        <dbReference type="SAM" id="Phobius"/>
    </source>
</evidence>
<organism evidence="2 3">
    <name type="scientific">Mesobacillus selenatarsenatis</name>
    <dbReference type="NCBI Taxonomy" id="388741"/>
    <lineage>
        <taxon>Bacteria</taxon>
        <taxon>Bacillati</taxon>
        <taxon>Bacillota</taxon>
        <taxon>Bacilli</taxon>
        <taxon>Bacillales</taxon>
        <taxon>Bacillaceae</taxon>
        <taxon>Mesobacillus</taxon>
    </lineage>
</organism>
<proteinExistence type="predicted"/>
<keyword evidence="1" id="KW-1133">Transmembrane helix</keyword>
<accession>A0A846T542</accession>
<dbReference type="AlphaFoldDB" id="A0A846T542"/>
<keyword evidence="1" id="KW-0812">Transmembrane</keyword>
<comment type="caution">
    <text evidence="2">The sequence shown here is derived from an EMBL/GenBank/DDBJ whole genome shotgun (WGS) entry which is preliminary data.</text>
</comment>
<feature type="transmembrane region" description="Helical" evidence="1">
    <location>
        <begin position="45"/>
        <end position="78"/>
    </location>
</feature>
<dbReference type="EMBL" id="JAAVUM010000001">
    <property type="protein sequence ID" value="NKE03968.1"/>
    <property type="molecule type" value="Genomic_DNA"/>
</dbReference>
<sequence>MKFFNKVSDFFGFTKLKEKLFRKDQAEISEADREYINRIKGQNPFGIISMFIGGVSFAFGPLYVAFPIITIIFCVLTFGTFDREKEDNPWTFIIGFCLALIGLFMNLGGVVHELIF</sequence>
<name>A0A846T542_9BACI</name>